<dbReference type="Proteomes" id="UP001611383">
    <property type="component" value="Chromosome"/>
</dbReference>
<organism evidence="2 3">
    <name type="scientific">Archangium minus</name>
    <dbReference type="NCBI Taxonomy" id="83450"/>
    <lineage>
        <taxon>Bacteria</taxon>
        <taxon>Pseudomonadati</taxon>
        <taxon>Myxococcota</taxon>
        <taxon>Myxococcia</taxon>
        <taxon>Myxococcales</taxon>
        <taxon>Cystobacterineae</taxon>
        <taxon>Archangiaceae</taxon>
        <taxon>Archangium</taxon>
    </lineage>
</organism>
<sequence>MMERESWPVAQSRARPVLRLVPSLAPEPLTPSGERVLVSAEGFRLTSERLEAAGRSWRLEELRGFGTRHAAPGLKLPLALGAGAALVVPALLLQPGSFRVTAALAVATVLVFSSIARLVMAADTYWLTVRTAEGERLVLCSHDHQLFARVVEALGEVLAPPEPRPVTPGPGMPVRRLALVR</sequence>
<keyword evidence="1" id="KW-1133">Transmembrane helix</keyword>
<keyword evidence="1" id="KW-0812">Transmembrane</keyword>
<dbReference type="EMBL" id="CP043494">
    <property type="protein sequence ID" value="WNG42987.1"/>
    <property type="molecule type" value="Genomic_DNA"/>
</dbReference>
<evidence type="ECO:0000313" key="3">
    <source>
        <dbReference type="Proteomes" id="UP001611383"/>
    </source>
</evidence>
<dbReference type="Pfam" id="PF19744">
    <property type="entry name" value="DUF6232"/>
    <property type="match status" value="1"/>
</dbReference>
<evidence type="ECO:0000256" key="1">
    <source>
        <dbReference type="SAM" id="Phobius"/>
    </source>
</evidence>
<keyword evidence="3" id="KW-1185">Reference proteome</keyword>
<keyword evidence="1" id="KW-0472">Membrane</keyword>
<feature type="transmembrane region" description="Helical" evidence="1">
    <location>
        <begin position="100"/>
        <end position="120"/>
    </location>
</feature>
<reference evidence="2 3" key="1">
    <citation type="submission" date="2019-08" db="EMBL/GenBank/DDBJ databases">
        <title>Archangium and Cystobacter genomes.</title>
        <authorList>
            <person name="Chen I.-C.K."/>
            <person name="Wielgoss S."/>
        </authorList>
    </citation>
    <scope>NUCLEOTIDE SEQUENCE [LARGE SCALE GENOMIC DNA]</scope>
    <source>
        <strain evidence="2 3">Cbm 6</strain>
    </source>
</reference>
<accession>A0ABY9WJG0</accession>
<name>A0ABY9WJG0_9BACT</name>
<proteinExistence type="predicted"/>
<dbReference type="InterPro" id="IPR045629">
    <property type="entry name" value="DUF6232"/>
</dbReference>
<gene>
    <name evidence="2" type="ORF">F0U60_01920</name>
</gene>
<feature type="transmembrane region" description="Helical" evidence="1">
    <location>
        <begin position="76"/>
        <end position="94"/>
    </location>
</feature>
<dbReference type="RefSeq" id="WP_395813300.1">
    <property type="nucleotide sequence ID" value="NZ_CP043494.1"/>
</dbReference>
<protein>
    <recommendedName>
        <fullName evidence="4">Lipoprotein</fullName>
    </recommendedName>
</protein>
<evidence type="ECO:0008006" key="4">
    <source>
        <dbReference type="Google" id="ProtNLM"/>
    </source>
</evidence>
<evidence type="ECO:0000313" key="2">
    <source>
        <dbReference type="EMBL" id="WNG42987.1"/>
    </source>
</evidence>